<sequence>MREFELKVEDAFKKGLRTREDNPRNHEALVECYNAKPSVGGVIPYEPITDPFASATISWPFPQLFIGRNYRIYCTLTQIYQLSTWTLGTVKITTTGSGRWDFIDFGSYFILVNGAKLVIIDPDDESYTASNSLTNIPRFATGCAFRGRIVGGNIKTTWHGAGVNDVIWSKVGEANFTPDKTNTAGIMPMFWEGEVLRVMTLGKSVIVYGDNGVAQLYPSMEPTPTFGMNNILDVGIPAKAAVDGNERVHVFVDTNNWLWRWQDGKAPEKLGYQEYIENLTAANIVVSYDARLGEFFISDSSTCYLLTPYGLCEVYQLPTTVQALDGTTYGVFTDTEDYEFRAKVDTLDFGIRGFKTVGMIELGIYHPATVGATSIVASVSTEIRNTKTSTFAQTGKGWLAANPNGFAYLGITADDFRLQVKTTRFESVNLSYIKPHVKVVDRRAIRGVYSMQAYAESK</sequence>
<name>A0A6M3J0N7_9ZZZZ</name>
<protein>
    <submittedName>
        <fullName evidence="1">Uncharacterized protein</fullName>
    </submittedName>
</protein>
<dbReference type="EMBL" id="MT141483">
    <property type="protein sequence ID" value="QJA62847.1"/>
    <property type="molecule type" value="Genomic_DNA"/>
</dbReference>
<proteinExistence type="predicted"/>
<reference evidence="1" key="1">
    <citation type="submission" date="2020-03" db="EMBL/GenBank/DDBJ databases">
        <title>The deep terrestrial virosphere.</title>
        <authorList>
            <person name="Holmfeldt K."/>
            <person name="Nilsson E."/>
            <person name="Simone D."/>
            <person name="Lopez-Fernandez M."/>
            <person name="Wu X."/>
            <person name="de Brujin I."/>
            <person name="Lundin D."/>
            <person name="Andersson A."/>
            <person name="Bertilsson S."/>
            <person name="Dopson M."/>
        </authorList>
    </citation>
    <scope>NUCLEOTIDE SEQUENCE</scope>
    <source>
        <strain evidence="1">MM415B00713</strain>
    </source>
</reference>
<accession>A0A6M3J0N7</accession>
<organism evidence="1">
    <name type="scientific">viral metagenome</name>
    <dbReference type="NCBI Taxonomy" id="1070528"/>
    <lineage>
        <taxon>unclassified sequences</taxon>
        <taxon>metagenomes</taxon>
        <taxon>organismal metagenomes</taxon>
    </lineage>
</organism>
<gene>
    <name evidence="1" type="ORF">MM415B00713_0017</name>
</gene>
<dbReference type="AlphaFoldDB" id="A0A6M3J0N7"/>
<evidence type="ECO:0000313" key="1">
    <source>
        <dbReference type="EMBL" id="QJA62847.1"/>
    </source>
</evidence>